<accession>A0ABU9NTY0</accession>
<protein>
    <recommendedName>
        <fullName evidence="4">Lipoprotein</fullName>
    </recommendedName>
</protein>
<reference evidence="2 3" key="1">
    <citation type="submission" date="2024-03" db="EMBL/GenBank/DDBJ databases">
        <title>Two novel species of the genus Flavobacterium exhibiting potentially degradation of complex polysaccharides.</title>
        <authorList>
            <person name="Lian X."/>
        </authorList>
    </citation>
    <scope>NUCLEOTIDE SEQUENCE [LARGE SCALE GENOMIC DNA]</scope>
    <source>
        <strain evidence="2 3">N6</strain>
    </source>
</reference>
<evidence type="ECO:0000256" key="1">
    <source>
        <dbReference type="SAM" id="SignalP"/>
    </source>
</evidence>
<gene>
    <name evidence="2" type="ORF">WFZ86_19595</name>
</gene>
<sequence>MKNVKLALLTIIVATFYLTSCTKDEVVNATDTNTVVASATIDAINELDFKTGTQVTFENSLSKSTKSTVNSLVGACATINVDNLTPNVFPKVITIDFGTGCTTNNITRKGKLKITLSGLVSTPKATMKIERENYYVNGLKVEGTIVYVNETVTPNIPQWSKTITNGKLTNLEGIVFLNAGTHTIKQTEGVGTPLVLSDNTYEMTQGNHTVSKENGPNLTLTVAESLVKKYDCNYVSKGKLTVKGTLLNGTIDYGNGDCDNKFTYTHENGLVFNLTM</sequence>
<organism evidence="2 3">
    <name type="scientific">Flavobacterium polysaccharolyticum</name>
    <dbReference type="NCBI Taxonomy" id="3133148"/>
    <lineage>
        <taxon>Bacteria</taxon>
        <taxon>Pseudomonadati</taxon>
        <taxon>Bacteroidota</taxon>
        <taxon>Flavobacteriia</taxon>
        <taxon>Flavobacteriales</taxon>
        <taxon>Flavobacteriaceae</taxon>
        <taxon>Flavobacterium</taxon>
    </lineage>
</organism>
<proteinExistence type="predicted"/>
<dbReference type="Proteomes" id="UP001468798">
    <property type="component" value="Unassembled WGS sequence"/>
</dbReference>
<name>A0ABU9NTY0_9FLAO</name>
<evidence type="ECO:0000313" key="2">
    <source>
        <dbReference type="EMBL" id="MEM0578716.1"/>
    </source>
</evidence>
<feature type="chain" id="PRO_5046709951" description="Lipoprotein" evidence="1">
    <location>
        <begin position="21"/>
        <end position="276"/>
    </location>
</feature>
<keyword evidence="1" id="KW-0732">Signal</keyword>
<dbReference type="EMBL" id="JBCGDP010000035">
    <property type="protein sequence ID" value="MEM0578716.1"/>
    <property type="molecule type" value="Genomic_DNA"/>
</dbReference>
<comment type="caution">
    <text evidence="2">The sequence shown here is derived from an EMBL/GenBank/DDBJ whole genome shotgun (WGS) entry which is preliminary data.</text>
</comment>
<keyword evidence="3" id="KW-1185">Reference proteome</keyword>
<evidence type="ECO:0008006" key="4">
    <source>
        <dbReference type="Google" id="ProtNLM"/>
    </source>
</evidence>
<evidence type="ECO:0000313" key="3">
    <source>
        <dbReference type="Proteomes" id="UP001468798"/>
    </source>
</evidence>
<dbReference type="RefSeq" id="WP_342693520.1">
    <property type="nucleotide sequence ID" value="NZ_JBCGDP010000035.1"/>
</dbReference>
<feature type="signal peptide" evidence="1">
    <location>
        <begin position="1"/>
        <end position="20"/>
    </location>
</feature>